<dbReference type="GO" id="GO:0003723">
    <property type="term" value="F:RNA binding"/>
    <property type="evidence" value="ECO:0007669"/>
    <property type="project" value="InterPro"/>
</dbReference>
<evidence type="ECO:0000313" key="4">
    <source>
        <dbReference type="Proteomes" id="UP001314263"/>
    </source>
</evidence>
<dbReference type="Pfam" id="PF20429">
    <property type="entry name" value="Tab2-like_C"/>
    <property type="match status" value="1"/>
</dbReference>
<evidence type="ECO:0000259" key="2">
    <source>
        <dbReference type="Pfam" id="PF20429"/>
    </source>
</evidence>
<reference evidence="3 4" key="1">
    <citation type="submission" date="2023-10" db="EMBL/GenBank/DDBJ databases">
        <authorList>
            <person name="Maclean D."/>
            <person name="Macfadyen A."/>
        </authorList>
    </citation>
    <scope>NUCLEOTIDE SEQUENCE [LARGE SCALE GENOMIC DNA]</scope>
</reference>
<accession>A0AAV1I4I0</accession>
<dbReference type="InterPro" id="IPR046761">
    <property type="entry name" value="Tab2-like_C"/>
</dbReference>
<dbReference type="PANTHER" id="PTHR34556">
    <property type="match status" value="1"/>
</dbReference>
<dbReference type="Proteomes" id="UP001314263">
    <property type="component" value="Unassembled WGS sequence"/>
</dbReference>
<name>A0AAV1I4I0_9CHLO</name>
<dbReference type="Pfam" id="PF06485">
    <property type="entry name" value="Tab2-like_N"/>
    <property type="match status" value="1"/>
</dbReference>
<dbReference type="EMBL" id="CAUYUE010000006">
    <property type="protein sequence ID" value="CAK0780890.1"/>
    <property type="molecule type" value="Genomic_DNA"/>
</dbReference>
<dbReference type="InterPro" id="IPR046760">
    <property type="entry name" value="Tab2-like_N"/>
</dbReference>
<dbReference type="PANTHER" id="PTHR34556:SF2">
    <property type="entry name" value="PROTEIN TAB2 HOMOLOG, CHLOROPLASTIC"/>
    <property type="match status" value="1"/>
</dbReference>
<keyword evidence="4" id="KW-1185">Reference proteome</keyword>
<organism evidence="3 4">
    <name type="scientific">Coccomyxa viridis</name>
    <dbReference type="NCBI Taxonomy" id="1274662"/>
    <lineage>
        <taxon>Eukaryota</taxon>
        <taxon>Viridiplantae</taxon>
        <taxon>Chlorophyta</taxon>
        <taxon>core chlorophytes</taxon>
        <taxon>Trebouxiophyceae</taxon>
        <taxon>Trebouxiophyceae incertae sedis</taxon>
        <taxon>Coccomyxaceae</taxon>
        <taxon>Coccomyxa</taxon>
    </lineage>
</organism>
<evidence type="ECO:0000313" key="3">
    <source>
        <dbReference type="EMBL" id="CAK0780890.1"/>
    </source>
</evidence>
<feature type="domain" description="RNA-binding protein Tab2/Atab2 C-terminal" evidence="2">
    <location>
        <begin position="222"/>
        <end position="375"/>
    </location>
</feature>
<dbReference type="InterPro" id="IPR009472">
    <property type="entry name" value="Tab2-like"/>
</dbReference>
<sequence>MLLPPRTAVQDVATATCKLPCTSADNSTPNQKFFCGQRCQNTPIGCGRPGRRAQHSHVLLCKAEIAEADVGPSTVPEAISEMDFETENSTASLPSSDTWELDFSSRPILDSRGKKRWELLICSPDRSWIYSKWFPNNKINSTQLKAALADIISQEGAQAPQRVRFFRGQMQTIISRALTDLDIKPVPSRRCFALIGLLEERIEGVYRQAPGYSEKATSLFVLDLGPPQDLPDALRGESWLFVQLPLSTLREELRSVTSRAIFGDTFSLGTAGLSDLSEDTLIPGIAVYSRRATPLAAWTSGLEVANVVADADRACLVLETGVNQRWRYGNYRRSAENTADARAWEAAKVAARGVHFLAVQKNEDAEESAGLWLLQSRQLPKI</sequence>
<gene>
    <name evidence="3" type="ORF">CVIRNUC_005211</name>
</gene>
<proteinExistence type="predicted"/>
<evidence type="ECO:0000259" key="1">
    <source>
        <dbReference type="Pfam" id="PF06485"/>
    </source>
</evidence>
<feature type="domain" description="RNA-binding protein Tab2-like N-terminal" evidence="1">
    <location>
        <begin position="98"/>
        <end position="201"/>
    </location>
</feature>
<dbReference type="AlphaFoldDB" id="A0AAV1I4I0"/>
<protein>
    <submittedName>
        <fullName evidence="3">Uncharacterized protein</fullName>
    </submittedName>
</protein>
<comment type="caution">
    <text evidence="3">The sequence shown here is derived from an EMBL/GenBank/DDBJ whole genome shotgun (WGS) entry which is preliminary data.</text>
</comment>